<protein>
    <submittedName>
        <fullName evidence="2">Uncharacterized protein</fullName>
    </submittedName>
</protein>
<comment type="caution">
    <text evidence="2">The sequence shown here is derived from an EMBL/GenBank/DDBJ whole genome shotgun (WGS) entry which is preliminary data.</text>
</comment>
<dbReference type="EMBL" id="JADYXP020000008">
    <property type="protein sequence ID" value="KAL0118378.1"/>
    <property type="molecule type" value="Genomic_DNA"/>
</dbReference>
<gene>
    <name evidence="2" type="ORF">PUN28_009201</name>
</gene>
<name>A0AAW2FRE2_9HYME</name>
<evidence type="ECO:0000313" key="2">
    <source>
        <dbReference type="EMBL" id="KAL0118378.1"/>
    </source>
</evidence>
<evidence type="ECO:0000256" key="1">
    <source>
        <dbReference type="SAM" id="MobiDB-lite"/>
    </source>
</evidence>
<feature type="region of interest" description="Disordered" evidence="1">
    <location>
        <begin position="110"/>
        <end position="136"/>
    </location>
</feature>
<dbReference type="AlphaFoldDB" id="A0AAW2FRE2"/>
<accession>A0AAW2FRE2</accession>
<organism evidence="2 3">
    <name type="scientific">Cardiocondyla obscurior</name>
    <dbReference type="NCBI Taxonomy" id="286306"/>
    <lineage>
        <taxon>Eukaryota</taxon>
        <taxon>Metazoa</taxon>
        <taxon>Ecdysozoa</taxon>
        <taxon>Arthropoda</taxon>
        <taxon>Hexapoda</taxon>
        <taxon>Insecta</taxon>
        <taxon>Pterygota</taxon>
        <taxon>Neoptera</taxon>
        <taxon>Endopterygota</taxon>
        <taxon>Hymenoptera</taxon>
        <taxon>Apocrita</taxon>
        <taxon>Aculeata</taxon>
        <taxon>Formicoidea</taxon>
        <taxon>Formicidae</taxon>
        <taxon>Myrmicinae</taxon>
        <taxon>Cardiocondyla</taxon>
    </lineage>
</organism>
<proteinExistence type="predicted"/>
<reference evidence="2 3" key="1">
    <citation type="submission" date="2023-03" db="EMBL/GenBank/DDBJ databases">
        <title>High recombination rates correlate with genetic variation in Cardiocondyla obscurior ants.</title>
        <authorList>
            <person name="Errbii M."/>
        </authorList>
    </citation>
    <scope>NUCLEOTIDE SEQUENCE [LARGE SCALE GENOMIC DNA]</scope>
    <source>
        <strain evidence="2">Alpha-2009</strain>
        <tissue evidence="2">Whole body</tissue>
    </source>
</reference>
<evidence type="ECO:0000313" key="3">
    <source>
        <dbReference type="Proteomes" id="UP001430953"/>
    </source>
</evidence>
<keyword evidence="3" id="KW-1185">Reference proteome</keyword>
<dbReference type="Proteomes" id="UP001430953">
    <property type="component" value="Unassembled WGS sequence"/>
</dbReference>
<sequence length="136" mass="15458">MRKPRAARGAFRRLKVVTKNRTNYFSHHDRSADAITPDDWTSPPGTPPFLPLACHAYRHVYAVARARAALGYADERQIKMHNPGKSFRIFHNGREISLLAARAIHPYVQPRSPPLAQSPREFVGDRALRAHTNGRR</sequence>